<evidence type="ECO:0000256" key="3">
    <source>
        <dbReference type="ARBA" id="ARBA00022679"/>
    </source>
</evidence>
<keyword evidence="5" id="KW-0804">Transcription</keyword>
<dbReference type="AlphaFoldDB" id="A0A380DKE7"/>
<dbReference type="Gene3D" id="2.40.270.10">
    <property type="entry name" value="DNA-directed RNA polymerase, subunit 2, domain 6"/>
    <property type="match status" value="1"/>
</dbReference>
<organism evidence="7 8">
    <name type="scientific">Staphylococcus aureus</name>
    <dbReference type="NCBI Taxonomy" id="1280"/>
    <lineage>
        <taxon>Bacteria</taxon>
        <taxon>Bacillati</taxon>
        <taxon>Bacillota</taxon>
        <taxon>Bacilli</taxon>
        <taxon>Bacillales</taxon>
        <taxon>Staphylococcaceae</taxon>
        <taxon>Staphylococcus</taxon>
    </lineage>
</organism>
<sequence length="47" mass="5502">MSERLVKDDVYTSIHIEEYESEARDTKLGPEEITRDIPNVSEVHLRT</sequence>
<protein>
    <recommendedName>
        <fullName evidence="1">DNA-directed RNA polymerase</fullName>
        <ecNumber evidence="1">2.7.7.6</ecNumber>
    </recommendedName>
</protein>
<evidence type="ECO:0000256" key="5">
    <source>
        <dbReference type="ARBA" id="ARBA00023163"/>
    </source>
</evidence>
<keyword evidence="3 7" id="KW-0808">Transferase</keyword>
<dbReference type="GO" id="GO:0003677">
    <property type="term" value="F:DNA binding"/>
    <property type="evidence" value="ECO:0007669"/>
    <property type="project" value="InterPro"/>
</dbReference>
<dbReference type="GO" id="GO:0000428">
    <property type="term" value="C:DNA-directed RNA polymerase complex"/>
    <property type="evidence" value="ECO:0007669"/>
    <property type="project" value="UniProtKB-KW"/>
</dbReference>
<name>A0A380DKE7_STAAU</name>
<dbReference type="InterPro" id="IPR007120">
    <property type="entry name" value="DNA-dir_RNAP_su2_dom"/>
</dbReference>
<evidence type="ECO:0000313" key="8">
    <source>
        <dbReference type="Proteomes" id="UP000255091"/>
    </source>
</evidence>
<dbReference type="GO" id="GO:0006351">
    <property type="term" value="P:DNA-templated transcription"/>
    <property type="evidence" value="ECO:0007669"/>
    <property type="project" value="InterPro"/>
</dbReference>
<evidence type="ECO:0000256" key="4">
    <source>
        <dbReference type="ARBA" id="ARBA00022695"/>
    </source>
</evidence>
<reference evidence="7 8" key="1">
    <citation type="submission" date="2018-06" db="EMBL/GenBank/DDBJ databases">
        <authorList>
            <consortium name="Pathogen Informatics"/>
            <person name="Doyle S."/>
        </authorList>
    </citation>
    <scope>NUCLEOTIDE SEQUENCE [LARGE SCALE GENOMIC DNA]</scope>
    <source>
        <strain evidence="7 8">NCTC6133</strain>
    </source>
</reference>
<evidence type="ECO:0000259" key="6">
    <source>
        <dbReference type="Pfam" id="PF00562"/>
    </source>
</evidence>
<dbReference type="GO" id="GO:0003899">
    <property type="term" value="F:DNA-directed RNA polymerase activity"/>
    <property type="evidence" value="ECO:0007669"/>
    <property type="project" value="UniProtKB-EC"/>
</dbReference>
<dbReference type="InterPro" id="IPR014724">
    <property type="entry name" value="RNA_pol_RPB2_OB-fold"/>
</dbReference>
<keyword evidence="4 7" id="KW-0548">Nucleotidyltransferase</keyword>
<dbReference type="Gene3D" id="2.40.50.150">
    <property type="match status" value="1"/>
</dbReference>
<evidence type="ECO:0000256" key="2">
    <source>
        <dbReference type="ARBA" id="ARBA00022478"/>
    </source>
</evidence>
<dbReference type="SUPFAM" id="SSF64484">
    <property type="entry name" value="beta and beta-prime subunits of DNA dependent RNA-polymerase"/>
    <property type="match status" value="1"/>
</dbReference>
<gene>
    <name evidence="7" type="primary">rpoB_2</name>
    <name evidence="7" type="ORF">NCTC6133_00642</name>
</gene>
<dbReference type="Pfam" id="PF00562">
    <property type="entry name" value="RNA_pol_Rpb2_6"/>
    <property type="match status" value="1"/>
</dbReference>
<dbReference type="Proteomes" id="UP000255091">
    <property type="component" value="Unassembled WGS sequence"/>
</dbReference>
<accession>A0A380DKE7</accession>
<keyword evidence="2 7" id="KW-0240">DNA-directed RNA polymerase</keyword>
<dbReference type="EMBL" id="UHAP01000001">
    <property type="protein sequence ID" value="SUK33528.1"/>
    <property type="molecule type" value="Genomic_DNA"/>
</dbReference>
<evidence type="ECO:0000256" key="1">
    <source>
        <dbReference type="ARBA" id="ARBA00012418"/>
    </source>
</evidence>
<dbReference type="InterPro" id="IPR037033">
    <property type="entry name" value="DNA-dir_RNAP_su2_hyb_sf"/>
</dbReference>
<dbReference type="EC" id="2.7.7.6" evidence="1"/>
<proteinExistence type="predicted"/>
<feature type="domain" description="DNA-directed RNA polymerase subunit 2 hybrid-binding" evidence="6">
    <location>
        <begin position="1"/>
        <end position="45"/>
    </location>
</feature>
<evidence type="ECO:0000313" key="7">
    <source>
        <dbReference type="EMBL" id="SUK33528.1"/>
    </source>
</evidence>